<gene>
    <name evidence="1" type="ORF">JOF43_003015</name>
</gene>
<dbReference type="EMBL" id="JAGIOD010000002">
    <property type="protein sequence ID" value="MBP2383026.1"/>
    <property type="molecule type" value="Genomic_DNA"/>
</dbReference>
<evidence type="ECO:0000313" key="2">
    <source>
        <dbReference type="Proteomes" id="UP001519290"/>
    </source>
</evidence>
<dbReference type="SUPFAM" id="SSF56784">
    <property type="entry name" value="HAD-like"/>
    <property type="match status" value="1"/>
</dbReference>
<dbReference type="SFLD" id="SFLDG01129">
    <property type="entry name" value="C1.5:_HAD__Beta-PGM__Phosphata"/>
    <property type="match status" value="1"/>
</dbReference>
<dbReference type="RefSeq" id="WP_209903571.1">
    <property type="nucleotide sequence ID" value="NZ_BAAAJW010000005.1"/>
</dbReference>
<dbReference type="CDD" id="cd07505">
    <property type="entry name" value="HAD_BPGM-like"/>
    <property type="match status" value="1"/>
</dbReference>
<dbReference type="Gene3D" id="3.40.50.1000">
    <property type="entry name" value="HAD superfamily/HAD-like"/>
    <property type="match status" value="1"/>
</dbReference>
<evidence type="ECO:0000313" key="1">
    <source>
        <dbReference type="EMBL" id="MBP2383026.1"/>
    </source>
</evidence>
<dbReference type="PANTHER" id="PTHR18901">
    <property type="entry name" value="2-DEOXYGLUCOSE-6-PHOSPHATE PHOSPHATASE 2"/>
    <property type="match status" value="1"/>
</dbReference>
<dbReference type="PANTHER" id="PTHR18901:SF38">
    <property type="entry name" value="PSEUDOURIDINE-5'-PHOSPHATASE"/>
    <property type="match status" value="1"/>
</dbReference>
<comment type="caution">
    <text evidence="1">The sequence shown here is derived from an EMBL/GenBank/DDBJ whole genome shotgun (WGS) entry which is preliminary data.</text>
</comment>
<keyword evidence="1" id="KW-0378">Hydrolase</keyword>
<keyword evidence="2" id="KW-1185">Reference proteome</keyword>
<dbReference type="Proteomes" id="UP001519290">
    <property type="component" value="Unassembled WGS sequence"/>
</dbReference>
<dbReference type="InterPro" id="IPR023214">
    <property type="entry name" value="HAD_sf"/>
</dbReference>
<proteinExistence type="predicted"/>
<dbReference type="InterPro" id="IPR023198">
    <property type="entry name" value="PGP-like_dom2"/>
</dbReference>
<dbReference type="NCBIfam" id="TIGR01509">
    <property type="entry name" value="HAD-SF-IA-v3"/>
    <property type="match status" value="1"/>
</dbReference>
<reference evidence="1 2" key="1">
    <citation type="submission" date="2021-03" db="EMBL/GenBank/DDBJ databases">
        <title>Sequencing the genomes of 1000 actinobacteria strains.</title>
        <authorList>
            <person name="Klenk H.-P."/>
        </authorList>
    </citation>
    <scope>NUCLEOTIDE SEQUENCE [LARGE SCALE GENOMIC DNA]</scope>
    <source>
        <strain evidence="1 2">DSM 14566</strain>
    </source>
</reference>
<dbReference type="InterPro" id="IPR036412">
    <property type="entry name" value="HAD-like_sf"/>
</dbReference>
<dbReference type="Pfam" id="PF00702">
    <property type="entry name" value="Hydrolase"/>
    <property type="match status" value="1"/>
</dbReference>
<dbReference type="GO" id="GO:0016787">
    <property type="term" value="F:hydrolase activity"/>
    <property type="evidence" value="ECO:0007669"/>
    <property type="project" value="UniProtKB-KW"/>
</dbReference>
<protein>
    <submittedName>
        <fullName evidence="1">HAD superfamily hydrolase (TIGR01509 family)</fullName>
    </submittedName>
</protein>
<accession>A0ABS4X3S6</accession>
<sequence>MSAVPAPLPSSPLDDWPPTWTPAAVVFDFDGLLVDTEAEWVRVQDAYLAMHRVEMDPATRRQITGQSAEMVVTVIGRLVDKAPEVVGEELLAAHREGLRDREQLVPLPGGLETVRAVAAKRPVAIASNSPRDMLDHKLEATGLLEVVDAHVAIEDITHPKPAPDIYLRAAELLGVVPADCLAFEDSETGASAALAAGLHLIAVPSIPGQDPRAQRRLSTLEDDVLTDWIAGWDVRR</sequence>
<name>A0ABS4X3S6_9MICO</name>
<dbReference type="SFLD" id="SFLDS00003">
    <property type="entry name" value="Haloacid_Dehalogenase"/>
    <property type="match status" value="1"/>
</dbReference>
<dbReference type="InterPro" id="IPR006439">
    <property type="entry name" value="HAD-SF_hydro_IA"/>
</dbReference>
<dbReference type="Gene3D" id="1.10.150.240">
    <property type="entry name" value="Putative phosphatase, domain 2"/>
    <property type="match status" value="1"/>
</dbReference>
<organism evidence="1 2">
    <name type="scientific">Brachybacterium sacelli</name>
    <dbReference type="NCBI Taxonomy" id="173364"/>
    <lineage>
        <taxon>Bacteria</taxon>
        <taxon>Bacillati</taxon>
        <taxon>Actinomycetota</taxon>
        <taxon>Actinomycetes</taxon>
        <taxon>Micrococcales</taxon>
        <taxon>Dermabacteraceae</taxon>
        <taxon>Brachybacterium</taxon>
    </lineage>
</organism>